<evidence type="ECO:0000313" key="6">
    <source>
        <dbReference type="EMBL" id="EFV44731.1"/>
    </source>
</evidence>
<name>E5Y5K6_BILW3</name>
<dbReference type="eggNOG" id="COG4105">
    <property type="taxonomic scope" value="Bacteria"/>
</dbReference>
<evidence type="ECO:0000256" key="1">
    <source>
        <dbReference type="ARBA" id="ARBA00022729"/>
    </source>
</evidence>
<dbReference type="InterPro" id="IPR039565">
    <property type="entry name" value="BamD-like"/>
</dbReference>
<dbReference type="RefSeq" id="WP_005026691.1">
    <property type="nucleotide sequence ID" value="NZ_KE150238.1"/>
</dbReference>
<dbReference type="STRING" id="563192.HMPREF0179_01469"/>
<gene>
    <name evidence="6" type="ORF">HMPREF0179_01469</name>
</gene>
<evidence type="ECO:0000313" key="7">
    <source>
        <dbReference type="Proteomes" id="UP000006034"/>
    </source>
</evidence>
<dbReference type="PROSITE" id="PS51257">
    <property type="entry name" value="PROKAR_LIPOPROTEIN"/>
    <property type="match status" value="1"/>
</dbReference>
<keyword evidence="6" id="KW-0449">Lipoprotein</keyword>
<dbReference type="CDD" id="cd15830">
    <property type="entry name" value="BamD"/>
    <property type="match status" value="1"/>
</dbReference>
<dbReference type="PANTHER" id="PTHR37423:SF6">
    <property type="entry name" value="CELL DIVISION COORDINATOR CPOB"/>
    <property type="match status" value="1"/>
</dbReference>
<dbReference type="HOGENOM" id="CLU_065982_2_0_7"/>
<reference evidence="6 7" key="2">
    <citation type="submission" date="2013-04" db="EMBL/GenBank/DDBJ databases">
        <title>The Genome Sequence of Bilophila wadsworthia 3_1_6.</title>
        <authorList>
            <consortium name="The Broad Institute Genomics Platform"/>
            <person name="Earl A."/>
            <person name="Ward D."/>
            <person name="Feldgarden M."/>
            <person name="Gevers D."/>
            <person name="Sibley C."/>
            <person name="Strauss J."/>
            <person name="Allen-Vercoe E."/>
            <person name="Walker B."/>
            <person name="Young S."/>
            <person name="Zeng Q."/>
            <person name="Gargeya S."/>
            <person name="Fitzgerald M."/>
            <person name="Haas B."/>
            <person name="Abouelleil A."/>
            <person name="Allen A.W."/>
            <person name="Alvarado L."/>
            <person name="Arachchi H.M."/>
            <person name="Berlin A.M."/>
            <person name="Chapman S.B."/>
            <person name="Gainer-Dewar J."/>
            <person name="Goldberg J."/>
            <person name="Griggs A."/>
            <person name="Gujja S."/>
            <person name="Hansen M."/>
            <person name="Howarth C."/>
            <person name="Imamovic A."/>
            <person name="Ireland A."/>
            <person name="Larimer J."/>
            <person name="McCowan C."/>
            <person name="Murphy C."/>
            <person name="Pearson M."/>
            <person name="Poon T.W."/>
            <person name="Priest M."/>
            <person name="Roberts A."/>
            <person name="Saif S."/>
            <person name="Shea T."/>
            <person name="Sisk P."/>
            <person name="Sykes S."/>
            <person name="Wortman J."/>
            <person name="Nusbaum C."/>
            <person name="Birren B."/>
        </authorList>
    </citation>
    <scope>NUCLEOTIDE SEQUENCE [LARGE SCALE GENOMIC DNA]</scope>
    <source>
        <strain evidence="6 7">3_1_6</strain>
    </source>
</reference>
<keyword evidence="4" id="KW-0802">TPR repeat</keyword>
<comment type="caution">
    <text evidence="6">The sequence shown here is derived from an EMBL/GenBank/DDBJ whole genome shotgun (WGS) entry which is preliminary data.</text>
</comment>
<feature type="domain" description="Outer membrane lipoprotein BamD-like" evidence="5">
    <location>
        <begin position="30"/>
        <end position="226"/>
    </location>
</feature>
<keyword evidence="7" id="KW-1185">Reference proteome</keyword>
<dbReference type="GeneID" id="78086591"/>
<feature type="repeat" description="TPR" evidence="4">
    <location>
        <begin position="70"/>
        <end position="103"/>
    </location>
</feature>
<reference evidence="6 7" key="1">
    <citation type="submission" date="2010-10" db="EMBL/GenBank/DDBJ databases">
        <authorList>
            <consortium name="The Broad Institute Genome Sequencing Platform"/>
            <person name="Ward D."/>
            <person name="Earl A."/>
            <person name="Feldgarden M."/>
            <person name="Young S.K."/>
            <person name="Gargeya S."/>
            <person name="Zeng Q."/>
            <person name="Alvarado L."/>
            <person name="Berlin A."/>
            <person name="Bochicchio J."/>
            <person name="Chapman S.B."/>
            <person name="Chen Z."/>
            <person name="Freedman E."/>
            <person name="Gellesch M."/>
            <person name="Goldberg J."/>
            <person name="Griggs A."/>
            <person name="Gujja S."/>
            <person name="Heilman E."/>
            <person name="Heiman D."/>
            <person name="Howarth C."/>
            <person name="Mehta T."/>
            <person name="Neiman D."/>
            <person name="Pearson M."/>
            <person name="Roberts A."/>
            <person name="Saif S."/>
            <person name="Shea T."/>
            <person name="Shenoy N."/>
            <person name="Sisk P."/>
            <person name="Stolte C."/>
            <person name="Sykes S."/>
            <person name="White J."/>
            <person name="Yandava C."/>
            <person name="Allen-Vercoe E."/>
            <person name="Sibley C."/>
            <person name="Ambrose C.E."/>
            <person name="Strauss J."/>
            <person name="Daigneault M."/>
            <person name="Haas B."/>
            <person name="Nusbaum C."/>
            <person name="Birren B."/>
        </authorList>
    </citation>
    <scope>NUCLEOTIDE SEQUENCE [LARGE SCALE GENOMIC DNA]</scope>
    <source>
        <strain evidence="6 7">3_1_6</strain>
    </source>
</reference>
<dbReference type="NCBIfam" id="TIGR03302">
    <property type="entry name" value="OM_YfiO"/>
    <property type="match status" value="1"/>
</dbReference>
<dbReference type="InterPro" id="IPR011990">
    <property type="entry name" value="TPR-like_helical_dom_sf"/>
</dbReference>
<dbReference type="Proteomes" id="UP000006034">
    <property type="component" value="Unassembled WGS sequence"/>
</dbReference>
<dbReference type="PROSITE" id="PS50005">
    <property type="entry name" value="TPR"/>
    <property type="match status" value="1"/>
</dbReference>
<keyword evidence="2" id="KW-0472">Membrane</keyword>
<evidence type="ECO:0000256" key="3">
    <source>
        <dbReference type="ARBA" id="ARBA00023237"/>
    </source>
</evidence>
<evidence type="ECO:0000259" key="5">
    <source>
        <dbReference type="Pfam" id="PF13525"/>
    </source>
</evidence>
<evidence type="ECO:0000256" key="2">
    <source>
        <dbReference type="ARBA" id="ARBA00023136"/>
    </source>
</evidence>
<accession>E5Y5K6</accession>
<sequence length="240" mass="28192">MYFRHLVLAACLLLLSGCGIIDYFFLPPPEDTAQELYEGANDAMQEKNYSQAAQYYTKLKDNFPFSPYTVEAELSLGDAFFLDGKYPEAAEAYKEFESLHPRHEAIPYVLYQVGMSNLKSFISVDRPTTSTQEALEFFGRLRETYPNSEYAQKSVEEMKNCRRLLAEHELYLGDVFWNMNNYGPAWRRYTYIVDNFPDVPEVSAHAKEKALSAYYRYREQQSQKAREQIQGSWKRWFDWL</sequence>
<dbReference type="InterPro" id="IPR017689">
    <property type="entry name" value="BamD"/>
</dbReference>
<organism evidence="6 7">
    <name type="scientific">Bilophila wadsworthia (strain 3_1_6)</name>
    <dbReference type="NCBI Taxonomy" id="563192"/>
    <lineage>
        <taxon>Bacteria</taxon>
        <taxon>Pseudomonadati</taxon>
        <taxon>Thermodesulfobacteriota</taxon>
        <taxon>Desulfovibrionia</taxon>
        <taxon>Desulfovibrionales</taxon>
        <taxon>Desulfovibrionaceae</taxon>
        <taxon>Bilophila</taxon>
    </lineage>
</organism>
<keyword evidence="1" id="KW-0732">Signal</keyword>
<dbReference type="EMBL" id="ADCP02000001">
    <property type="protein sequence ID" value="EFV44731.1"/>
    <property type="molecule type" value="Genomic_DNA"/>
</dbReference>
<keyword evidence="3" id="KW-0998">Cell outer membrane</keyword>
<dbReference type="Pfam" id="PF13525">
    <property type="entry name" value="YfiO"/>
    <property type="match status" value="1"/>
</dbReference>
<dbReference type="Gene3D" id="1.25.40.10">
    <property type="entry name" value="Tetratricopeptide repeat domain"/>
    <property type="match status" value="1"/>
</dbReference>
<dbReference type="InterPro" id="IPR019734">
    <property type="entry name" value="TPR_rpt"/>
</dbReference>
<dbReference type="AlphaFoldDB" id="E5Y5K6"/>
<dbReference type="PANTHER" id="PTHR37423">
    <property type="entry name" value="SOLUBLE LYTIC MUREIN TRANSGLYCOSYLASE-RELATED"/>
    <property type="match status" value="1"/>
</dbReference>
<dbReference type="HAMAP" id="MF_00922">
    <property type="entry name" value="OM_assembly_BamD"/>
    <property type="match status" value="1"/>
</dbReference>
<protein>
    <submittedName>
        <fullName evidence="6">Outer membrane assembly lipoprotein YfiO</fullName>
    </submittedName>
</protein>
<evidence type="ECO:0000256" key="4">
    <source>
        <dbReference type="PROSITE-ProRule" id="PRU00339"/>
    </source>
</evidence>
<dbReference type="SUPFAM" id="SSF48452">
    <property type="entry name" value="TPR-like"/>
    <property type="match status" value="1"/>
</dbReference>
<dbReference type="OrthoDB" id="9781894at2"/>
<proteinExistence type="inferred from homology"/>